<dbReference type="CDD" id="cd06418">
    <property type="entry name" value="GH25_BacA-like"/>
    <property type="match status" value="1"/>
</dbReference>
<feature type="signal peptide" evidence="1">
    <location>
        <begin position="1"/>
        <end position="32"/>
    </location>
</feature>
<sequence>MDHIDRLGLKKPIVGLVLAVLCLLPLAVPSAAAPGTAATSARPKPEVFKGRAFDTCRAPSLATMTAWRRHSDYRAVGVYFGGRGRHCQSQPHLDRAWLRDVHDLGWGVLPLYVGSQSPCVLAENKQDVRIGGDPVAQGRSEGRDAVRRARAYGLDEGSPLYLDVEAYDLGDKKCLDTTLSFVRAWNREVRGEGYVTGFYSSADSGVKHMEAERRKGVKDLPEVIWFARWSGKPNLNREPVFLPGAWYPHKRIHQYKGNSKERYGGHTLHVDRNLVDAPVARIG</sequence>
<evidence type="ECO:0000313" key="3">
    <source>
        <dbReference type="EMBL" id="MDI3420464.1"/>
    </source>
</evidence>
<dbReference type="Gene3D" id="3.20.20.80">
    <property type="entry name" value="Glycosidases"/>
    <property type="match status" value="1"/>
</dbReference>
<dbReference type="RefSeq" id="WP_282536344.1">
    <property type="nucleotide sequence ID" value="NZ_JASCIS010000017.1"/>
</dbReference>
<keyword evidence="4" id="KW-1185">Reference proteome</keyword>
<accession>A0ABT6SXZ6</accession>
<dbReference type="SUPFAM" id="SSF51445">
    <property type="entry name" value="(Trans)glycosidases"/>
    <property type="match status" value="1"/>
</dbReference>
<organism evidence="3 4">
    <name type="scientific">Streptomyces luteolus</name>
    <dbReference type="NCBI Taxonomy" id="3043615"/>
    <lineage>
        <taxon>Bacteria</taxon>
        <taxon>Bacillati</taxon>
        <taxon>Actinomycetota</taxon>
        <taxon>Actinomycetes</taxon>
        <taxon>Kitasatosporales</taxon>
        <taxon>Streptomycetaceae</taxon>
        <taxon>Streptomyces</taxon>
    </lineage>
</organism>
<dbReference type="InterPro" id="IPR015020">
    <property type="entry name" value="Rv2525c-like_Glyco_Hydro-like"/>
</dbReference>
<feature type="domain" description="Rv2525c-like glycoside hydrolase-like" evidence="2">
    <location>
        <begin position="66"/>
        <end position="275"/>
    </location>
</feature>
<keyword evidence="1" id="KW-0732">Signal</keyword>
<dbReference type="InterPro" id="IPR017853">
    <property type="entry name" value="GH"/>
</dbReference>
<evidence type="ECO:0000313" key="4">
    <source>
        <dbReference type="Proteomes" id="UP001237105"/>
    </source>
</evidence>
<comment type="caution">
    <text evidence="3">The sequence shown here is derived from an EMBL/GenBank/DDBJ whole genome shotgun (WGS) entry which is preliminary data.</text>
</comment>
<protein>
    <submittedName>
        <fullName evidence="3">DUF1906 domain-containing protein</fullName>
    </submittedName>
</protein>
<evidence type="ECO:0000256" key="1">
    <source>
        <dbReference type="SAM" id="SignalP"/>
    </source>
</evidence>
<feature type="chain" id="PRO_5045289600" evidence="1">
    <location>
        <begin position="33"/>
        <end position="283"/>
    </location>
</feature>
<dbReference type="Pfam" id="PF08924">
    <property type="entry name" value="Rv2525c_GlyHyd-like"/>
    <property type="match status" value="1"/>
</dbReference>
<reference evidence="3 4" key="1">
    <citation type="submission" date="2023-05" db="EMBL/GenBank/DDBJ databases">
        <title>Draft genome sequence of Streptomyces sp. B-S-A12 isolated from a cave soil in Thailand.</title>
        <authorList>
            <person name="Chamroensaksri N."/>
            <person name="Muangham S."/>
        </authorList>
    </citation>
    <scope>NUCLEOTIDE SEQUENCE [LARGE SCALE GENOMIC DNA]</scope>
    <source>
        <strain evidence="3 4">B-S-A12</strain>
    </source>
</reference>
<evidence type="ECO:0000259" key="2">
    <source>
        <dbReference type="Pfam" id="PF08924"/>
    </source>
</evidence>
<dbReference type="EMBL" id="JASCIS010000017">
    <property type="protein sequence ID" value="MDI3420464.1"/>
    <property type="molecule type" value="Genomic_DNA"/>
</dbReference>
<dbReference type="Proteomes" id="UP001237105">
    <property type="component" value="Unassembled WGS sequence"/>
</dbReference>
<proteinExistence type="predicted"/>
<gene>
    <name evidence="3" type="ORF">QIT00_18205</name>
</gene>
<name>A0ABT6SXZ6_9ACTN</name>